<proteinExistence type="inferred from homology"/>
<dbReference type="InterPro" id="IPR002885">
    <property type="entry name" value="PPR_rpt"/>
</dbReference>
<dbReference type="EMBL" id="LR743597">
    <property type="protein sequence ID" value="CAA2627499.1"/>
    <property type="molecule type" value="Genomic_DNA"/>
</dbReference>
<feature type="compositionally biased region" description="Basic and acidic residues" evidence="4">
    <location>
        <begin position="109"/>
        <end position="119"/>
    </location>
</feature>
<feature type="compositionally biased region" description="Pro residues" evidence="4">
    <location>
        <begin position="41"/>
        <end position="50"/>
    </location>
</feature>
<protein>
    <submittedName>
        <fullName evidence="5">Uncharacterized protein</fullName>
    </submittedName>
</protein>
<feature type="repeat" description="PPR" evidence="3">
    <location>
        <begin position="133"/>
        <end position="167"/>
    </location>
</feature>
<dbReference type="Proteomes" id="UP001189122">
    <property type="component" value="Unassembled WGS sequence"/>
</dbReference>
<evidence type="ECO:0000313" key="6">
    <source>
        <dbReference type="Proteomes" id="UP001189122"/>
    </source>
</evidence>
<dbReference type="Pfam" id="PF13041">
    <property type="entry name" value="PPR_2"/>
    <property type="match status" value="1"/>
</dbReference>
<evidence type="ECO:0000256" key="2">
    <source>
        <dbReference type="ARBA" id="ARBA00022737"/>
    </source>
</evidence>
<feature type="region of interest" description="Disordered" evidence="4">
    <location>
        <begin position="360"/>
        <end position="388"/>
    </location>
</feature>
<feature type="repeat" description="PPR" evidence="3">
    <location>
        <begin position="222"/>
        <end position="256"/>
    </location>
</feature>
<dbReference type="Pfam" id="PF12854">
    <property type="entry name" value="PPR_1"/>
    <property type="match status" value="1"/>
</dbReference>
<keyword evidence="6" id="KW-1185">Reference proteome</keyword>
<dbReference type="PANTHER" id="PTHR47941">
    <property type="entry name" value="PENTATRICOPEPTIDE REPEAT-CONTAINING PROTEIN 3, MITOCHONDRIAL"/>
    <property type="match status" value="1"/>
</dbReference>
<evidence type="ECO:0000256" key="1">
    <source>
        <dbReference type="ARBA" id="ARBA00007626"/>
    </source>
</evidence>
<feature type="compositionally biased region" description="Polar residues" evidence="4">
    <location>
        <begin position="8"/>
        <end position="20"/>
    </location>
</feature>
<feature type="region of interest" description="Disordered" evidence="4">
    <location>
        <begin position="1"/>
        <end position="131"/>
    </location>
</feature>
<dbReference type="EMBL" id="CACRZD030000010">
    <property type="protein sequence ID" value="CAA6666759.1"/>
    <property type="molecule type" value="Genomic_DNA"/>
</dbReference>
<evidence type="ECO:0000256" key="3">
    <source>
        <dbReference type="PROSITE-ProRule" id="PRU00708"/>
    </source>
</evidence>
<feature type="repeat" description="PPR" evidence="3">
    <location>
        <begin position="257"/>
        <end position="291"/>
    </location>
</feature>
<dbReference type="AlphaFoldDB" id="A0A7I8J9I7"/>
<dbReference type="Pfam" id="PF13812">
    <property type="entry name" value="PPR_3"/>
    <property type="match status" value="1"/>
</dbReference>
<keyword evidence="2" id="KW-0677">Repeat</keyword>
<organism evidence="5">
    <name type="scientific">Spirodela intermedia</name>
    <name type="common">Intermediate duckweed</name>
    <dbReference type="NCBI Taxonomy" id="51605"/>
    <lineage>
        <taxon>Eukaryota</taxon>
        <taxon>Viridiplantae</taxon>
        <taxon>Streptophyta</taxon>
        <taxon>Embryophyta</taxon>
        <taxon>Tracheophyta</taxon>
        <taxon>Spermatophyta</taxon>
        <taxon>Magnoliopsida</taxon>
        <taxon>Liliopsida</taxon>
        <taxon>Araceae</taxon>
        <taxon>Lemnoideae</taxon>
        <taxon>Spirodela</taxon>
    </lineage>
</organism>
<name>A0A7I8J9I7_SPIIN</name>
<dbReference type="Gene3D" id="1.25.40.10">
    <property type="entry name" value="Tetratricopeptide repeat domain"/>
    <property type="match status" value="2"/>
</dbReference>
<evidence type="ECO:0000256" key="4">
    <source>
        <dbReference type="SAM" id="MobiDB-lite"/>
    </source>
</evidence>
<accession>A0A7I8J9I7</accession>
<sequence>MSSSSSSPVLATSLSRTPSSDACPARPRVSSPPSSRSTPTPVSPTAPHPPSATCSGTRGAAPARGTSIASSPPSRHGPTTSPPPSTSLGPRRHGRSLRRSLPQRPHRGLLPDRQAEHRLRPVQQNVQERPHPDVESYRLLMQGLCRKSQVTSAVDLLEDMLNKGYVPDALSYSTLLNSLCRKKRLREAYKLLCRMKVKGCNPDIVHYNTLLDDMSDNGCFPSLLTYTTLVNGLCSRGLTEEGSHYLQDMISKGLVPHFSVFHALVKGFCAVGKYGEACDVLAEMLNLGVAPHVETWAVLLPGVCDDDGETSMAAAKRVVMEDGWRRATRIVQAGPELEEYMAHRSPGRGVLSGTMHFVGNRNSQSVRPPLHRSTGPEKGSNIFRVPTL</sequence>
<gene>
    <name evidence="5" type="ORF">SI7747_10013152</name>
</gene>
<feature type="compositionally biased region" description="Low complexity" evidence="4">
    <location>
        <begin position="22"/>
        <end position="40"/>
    </location>
</feature>
<comment type="similarity">
    <text evidence="1">Belongs to the PPR family. P subfamily.</text>
</comment>
<evidence type="ECO:0000313" key="5">
    <source>
        <dbReference type="EMBL" id="CAA2627499.1"/>
    </source>
</evidence>
<reference evidence="5 6" key="1">
    <citation type="submission" date="2019-12" db="EMBL/GenBank/DDBJ databases">
        <authorList>
            <person name="Scholz U."/>
            <person name="Mascher M."/>
            <person name="Fiebig A."/>
        </authorList>
    </citation>
    <scope>NUCLEOTIDE SEQUENCE</scope>
</reference>
<feature type="repeat" description="PPR" evidence="3">
    <location>
        <begin position="168"/>
        <end position="202"/>
    </location>
</feature>
<dbReference type="PROSITE" id="PS51375">
    <property type="entry name" value="PPR"/>
    <property type="match status" value="4"/>
</dbReference>
<feature type="compositionally biased region" description="Low complexity" evidence="4">
    <location>
        <begin position="70"/>
        <end position="79"/>
    </location>
</feature>
<dbReference type="NCBIfam" id="TIGR00756">
    <property type="entry name" value="PPR"/>
    <property type="match status" value="4"/>
</dbReference>
<dbReference type="InterPro" id="IPR011990">
    <property type="entry name" value="TPR-like_helical_dom_sf"/>
</dbReference>